<dbReference type="AlphaFoldDB" id="E5B3S1"/>
<organism evidence="1">
    <name type="scientific">Erwinia amylovora ATCC BAA-2158</name>
    <dbReference type="NCBI Taxonomy" id="889211"/>
    <lineage>
        <taxon>Bacteria</taxon>
        <taxon>Pseudomonadati</taxon>
        <taxon>Pseudomonadota</taxon>
        <taxon>Gammaproteobacteria</taxon>
        <taxon>Enterobacterales</taxon>
        <taxon>Erwiniaceae</taxon>
        <taxon>Erwinia</taxon>
    </lineage>
</organism>
<gene>
    <name evidence="1" type="ORF">EAIL5_1304</name>
</gene>
<name>E5B3S1_ERWAM</name>
<evidence type="ECO:0000313" key="1">
    <source>
        <dbReference type="EMBL" id="CBX80124.1"/>
    </source>
</evidence>
<accession>E5B3S1</accession>
<proteinExistence type="predicted"/>
<dbReference type="EMBL" id="FR719190">
    <property type="protein sequence ID" value="CBX80124.1"/>
    <property type="molecule type" value="Genomic_DNA"/>
</dbReference>
<protein>
    <submittedName>
        <fullName evidence="1">Uncharacterized protein</fullName>
    </submittedName>
</protein>
<reference evidence="1" key="1">
    <citation type="journal article" date="2011" name="J. Bacteriol.">
        <title>Genome Sequence of an Erwinia amylovora Strain with Pathogenicity Restricted to Rubus Plants.</title>
        <authorList>
            <person name="Powney R."/>
            <person name="Smits T.H."/>
            <person name="Sawbridge T."/>
            <person name="Frey B."/>
            <person name="Blom J."/>
            <person name="Frey J.E."/>
            <person name="Plummer K.M."/>
            <person name="Beer S.V."/>
            <person name="Luck J."/>
            <person name="Duffy B."/>
            <person name="Rodoni B."/>
        </authorList>
    </citation>
    <scope>NUCLEOTIDE SEQUENCE</scope>
    <source>
        <strain evidence="1">ATCC BAA-2158</strain>
    </source>
</reference>
<sequence>MVLTPALFSPMTMLIAAINGKYSQRIWSELTFGNRSIGGQVTENSLCGERMKVSVLFRWCAVKQHCRVIYV</sequence>